<sequence>MEQGERLQTRFRKIIKPLFDTGFTSPPASSSLRNAGRFMKSVSDYKTTQPIHEDENIKAL</sequence>
<evidence type="ECO:0000313" key="2">
    <source>
        <dbReference type="Proteomes" id="UP000005101"/>
    </source>
</evidence>
<proteinExistence type="predicted"/>
<dbReference type="Proteomes" id="UP000005101">
    <property type="component" value="Unassembled WGS sequence"/>
</dbReference>
<accession>A0ABM6QI15</accession>
<keyword evidence="2" id="KW-1185">Reference proteome</keyword>
<gene>
    <name evidence="1" type="ORF">BFAG_00265</name>
</gene>
<dbReference type="EMBL" id="EQ973213">
    <property type="protein sequence ID" value="EFR51571.1"/>
    <property type="molecule type" value="Genomic_DNA"/>
</dbReference>
<reference evidence="1 2" key="1">
    <citation type="submission" date="2008-12" db="EMBL/GenBank/DDBJ databases">
        <title>Annotation of Bacteroides fragilis strain 3_1_12.</title>
        <authorList>
            <consortium name="The Broad Institute Genome Sequencing Platform"/>
            <person name="Ward D."/>
            <person name="Young S.K."/>
            <person name="Kodira C.D."/>
            <person name="Zeng Q."/>
            <person name="Koehrsen M."/>
            <person name="Alvarado L."/>
            <person name="Berlin A."/>
            <person name="Borenstein D."/>
            <person name="Chen Z."/>
            <person name="Engels R."/>
            <person name="Freedman E."/>
            <person name="Gellesch M."/>
            <person name="Goldberg J."/>
            <person name="Griggs A."/>
            <person name="Gujja S."/>
            <person name="Heiman D."/>
            <person name="Hepburn T."/>
            <person name="Howarth C."/>
            <person name="Jen D."/>
            <person name="Larson L."/>
            <person name="Lewis B."/>
            <person name="Mehta T."/>
            <person name="Park D."/>
            <person name="Pearson M."/>
            <person name="Roberts A."/>
            <person name="Saif S."/>
            <person name="Shea T."/>
            <person name="Shenoy N."/>
            <person name="Sisk P."/>
            <person name="Stolte C."/>
            <person name="Sykes S."/>
            <person name="Walk T."/>
            <person name="White J."/>
            <person name="Yandava C."/>
            <person name="Allen-Vercoe E."/>
            <person name="Strauss J."/>
            <person name="Ambrose C."/>
            <person name="Lander E."/>
            <person name="Nusbaum C."/>
            <person name="Galagan J."/>
            <person name="Birren B."/>
        </authorList>
    </citation>
    <scope>NUCLEOTIDE SEQUENCE [LARGE SCALE GENOMIC DNA]</scope>
    <source>
        <strain evidence="1 2">3_1_12</strain>
    </source>
</reference>
<organism evidence="1 2">
    <name type="scientific">Bacteroides fragilis 3_1_12</name>
    <dbReference type="NCBI Taxonomy" id="457424"/>
    <lineage>
        <taxon>Bacteria</taxon>
        <taxon>Pseudomonadati</taxon>
        <taxon>Bacteroidota</taxon>
        <taxon>Bacteroidia</taxon>
        <taxon>Bacteroidales</taxon>
        <taxon>Bacteroidaceae</taxon>
        <taxon>Bacteroides</taxon>
    </lineage>
</organism>
<name>A0ABM6QI15_BACFG</name>
<protein>
    <submittedName>
        <fullName evidence="1">Uncharacterized protein</fullName>
    </submittedName>
</protein>
<evidence type="ECO:0000313" key="1">
    <source>
        <dbReference type="EMBL" id="EFR51571.1"/>
    </source>
</evidence>